<name>A0A9P9Z045_9MUSC</name>
<proteinExistence type="predicted"/>
<evidence type="ECO:0000313" key="3">
    <source>
        <dbReference type="EMBL" id="KAI8046110.1"/>
    </source>
</evidence>
<feature type="compositionally biased region" description="Low complexity" evidence="1">
    <location>
        <begin position="243"/>
        <end position="253"/>
    </location>
</feature>
<feature type="signal peptide" evidence="2">
    <location>
        <begin position="1"/>
        <end position="16"/>
    </location>
</feature>
<feature type="region of interest" description="Disordered" evidence="1">
    <location>
        <begin position="487"/>
        <end position="513"/>
    </location>
</feature>
<evidence type="ECO:0000313" key="4">
    <source>
        <dbReference type="Proteomes" id="UP001059596"/>
    </source>
</evidence>
<keyword evidence="2" id="KW-0732">Signal</keyword>
<feature type="compositionally biased region" description="Basic residues" evidence="1">
    <location>
        <begin position="72"/>
        <end position="89"/>
    </location>
</feature>
<gene>
    <name evidence="3" type="ORF">M5D96_002310</name>
</gene>
<keyword evidence="4" id="KW-1185">Reference proteome</keyword>
<comment type="caution">
    <text evidence="3">The sequence shown here is derived from an EMBL/GenBank/DDBJ whole genome shotgun (WGS) entry which is preliminary data.</text>
</comment>
<dbReference type="EMBL" id="JAMKOV010000001">
    <property type="protein sequence ID" value="KAI8046110.1"/>
    <property type="molecule type" value="Genomic_DNA"/>
</dbReference>
<sequence>MRPFLLLALILALANCEQRPLVFTNWPPKSRASAGAGVGAGPPGKPRTLVVQIRSDQPVPLVLKGRPGHGPAHAHSHAAHSHAAHLAHPHSVHPHVLSHAHSHAHLHSHPLIHVPQHQLQYQHQHLRGPPRHTPIKLNGPSPVYLKPAVASLRKPLKIKLNNVKPKAKPTFGYDKPFKYEKPAVSYSELQNLPLDTHNNFNTEHFAPIYTVPAPNLADNHLDVEEGHLQDASSYLYTPPSQIPPSASAPIRPQTYLPPKYSVHEDETNDQTIRDPISGSQKLFAPDPDPSLPTTKIRPATESFNTPSNNKPLPADVQSNHLPAQPLVQIVGAQAAAQTAPEIYPIQYAQPAAAAVQSQSFLAAIPAAHIPIYNPTYLVTQSNQLYSAHQQQLFKPSSEPVVESGYVNADLTQEVASNGQILQAAKDPHHNIHPVLDAAPQYAALIAAPALGSHGESGYETASFHLPNVASAVTASIPEGGFVRLQKRSDDVKKGTVEDVPSKDLIESDSEESAKDLFEVSTSVEVAGQHLTASSN</sequence>
<organism evidence="3 4">
    <name type="scientific">Drosophila gunungcola</name>
    <name type="common">fruit fly</name>
    <dbReference type="NCBI Taxonomy" id="103775"/>
    <lineage>
        <taxon>Eukaryota</taxon>
        <taxon>Metazoa</taxon>
        <taxon>Ecdysozoa</taxon>
        <taxon>Arthropoda</taxon>
        <taxon>Hexapoda</taxon>
        <taxon>Insecta</taxon>
        <taxon>Pterygota</taxon>
        <taxon>Neoptera</taxon>
        <taxon>Endopterygota</taxon>
        <taxon>Diptera</taxon>
        <taxon>Brachycera</taxon>
        <taxon>Muscomorpha</taxon>
        <taxon>Ephydroidea</taxon>
        <taxon>Drosophilidae</taxon>
        <taxon>Drosophila</taxon>
        <taxon>Sophophora</taxon>
    </lineage>
</organism>
<dbReference type="Proteomes" id="UP001059596">
    <property type="component" value="Chromosome 3R"/>
</dbReference>
<dbReference type="AlphaFoldDB" id="A0A9P9Z045"/>
<accession>A0A9P9Z045</accession>
<evidence type="ECO:0000256" key="2">
    <source>
        <dbReference type="SAM" id="SignalP"/>
    </source>
</evidence>
<feature type="region of interest" description="Disordered" evidence="1">
    <location>
        <begin position="233"/>
        <end position="310"/>
    </location>
</feature>
<protein>
    <submittedName>
        <fullName evidence="3">Uncharacterized protein</fullName>
    </submittedName>
</protein>
<feature type="region of interest" description="Disordered" evidence="1">
    <location>
        <begin position="65"/>
        <end position="89"/>
    </location>
</feature>
<evidence type="ECO:0000256" key="1">
    <source>
        <dbReference type="SAM" id="MobiDB-lite"/>
    </source>
</evidence>
<reference evidence="3" key="1">
    <citation type="journal article" date="2023" name="Genome Biol. Evol.">
        <title>Long-read-based Genome Assembly of Drosophila gunungcola Reveals Fewer Chemosensory Genes in Flower-breeding Species.</title>
        <authorList>
            <person name="Negi A."/>
            <person name="Liao B.Y."/>
            <person name="Yeh S.D."/>
        </authorList>
    </citation>
    <scope>NUCLEOTIDE SEQUENCE</scope>
    <source>
        <strain evidence="3">Sukarami</strain>
    </source>
</reference>
<feature type="compositionally biased region" description="Polar residues" evidence="1">
    <location>
        <begin position="301"/>
        <end position="310"/>
    </location>
</feature>
<feature type="chain" id="PRO_5040140283" evidence="2">
    <location>
        <begin position="17"/>
        <end position="535"/>
    </location>
</feature>